<evidence type="ECO:0000313" key="1">
    <source>
        <dbReference type="EMBL" id="SBS27648.1"/>
    </source>
</evidence>
<proteinExistence type="predicted"/>
<name>A0A1A8T8L1_9GAMM</name>
<protein>
    <submittedName>
        <fullName evidence="1">Uncharacterized protein</fullName>
    </submittedName>
</protein>
<accession>A0A1A8T8L1</accession>
<dbReference type="AlphaFoldDB" id="A0A1A8T8L1"/>
<reference evidence="1 2" key="1">
    <citation type="submission" date="2016-06" db="EMBL/GenBank/DDBJ databases">
        <authorList>
            <person name="Kjaerup R.B."/>
            <person name="Dalgaard T.S."/>
            <person name="Juul-Madsen H.R."/>
        </authorList>
    </citation>
    <scope>NUCLEOTIDE SEQUENCE [LARGE SCALE GENOMIC DNA]</scope>
    <source>
        <strain evidence="1 2">CECT 5080</strain>
    </source>
</reference>
<organism evidence="1 2">
    <name type="scientific">Marinomonas aquimarina</name>
    <dbReference type="NCBI Taxonomy" id="295068"/>
    <lineage>
        <taxon>Bacteria</taxon>
        <taxon>Pseudomonadati</taxon>
        <taxon>Pseudomonadota</taxon>
        <taxon>Gammaproteobacteria</taxon>
        <taxon>Oceanospirillales</taxon>
        <taxon>Oceanospirillaceae</taxon>
        <taxon>Marinomonas</taxon>
    </lineage>
</organism>
<gene>
    <name evidence="1" type="ORF">MAQ5080_00879</name>
</gene>
<dbReference type="Proteomes" id="UP000092627">
    <property type="component" value="Unassembled WGS sequence"/>
</dbReference>
<sequence length="134" mass="15021">MNELSNLIKSLAYSLTVVSNSSKCVATLAKRHDLRSELEKLQKGLRRHKSSGYDLESKNVPIESTLLTLLDRIQTHHVKITELQKHCSLLTHLEKSTLLQLIEQSLAAMDERASQAKMILDAMAQQGVSVDDLK</sequence>
<evidence type="ECO:0000313" key="2">
    <source>
        <dbReference type="Proteomes" id="UP000092627"/>
    </source>
</evidence>
<dbReference type="RefSeq" id="WP_067207088.1">
    <property type="nucleotide sequence ID" value="NZ_FLOC01000003.1"/>
</dbReference>
<dbReference type="EMBL" id="FLOC01000003">
    <property type="protein sequence ID" value="SBS27648.1"/>
    <property type="molecule type" value="Genomic_DNA"/>
</dbReference>
<keyword evidence="2" id="KW-1185">Reference proteome</keyword>
<dbReference type="OrthoDB" id="6106534at2"/>